<name>A0ABD3FW00_9STRA</name>
<evidence type="ECO:0000313" key="2">
    <source>
        <dbReference type="Proteomes" id="UP001632037"/>
    </source>
</evidence>
<proteinExistence type="predicted"/>
<dbReference type="AlphaFoldDB" id="A0ABD3FW00"/>
<reference evidence="1 2" key="1">
    <citation type="submission" date="2024-09" db="EMBL/GenBank/DDBJ databases">
        <title>Genome sequencing and assembly of Phytophthora oleae, isolate VK10A, causative agent of rot of olive drupes.</title>
        <authorList>
            <person name="Conti Taguali S."/>
            <person name="Riolo M."/>
            <person name="La Spada F."/>
            <person name="Cacciola S.O."/>
            <person name="Dionisio G."/>
        </authorList>
    </citation>
    <scope>NUCLEOTIDE SEQUENCE [LARGE SCALE GENOMIC DNA]</scope>
    <source>
        <strain evidence="1 2">VK10A</strain>
    </source>
</reference>
<dbReference type="EMBL" id="JBIMZQ010000006">
    <property type="protein sequence ID" value="KAL3671103.1"/>
    <property type="molecule type" value="Genomic_DNA"/>
</dbReference>
<gene>
    <name evidence="1" type="ORF">V7S43_004285</name>
</gene>
<accession>A0ABD3FW00</accession>
<sequence>MLPFSLTLLSKSVTGIALLRDLKIELTVAHPVPFTIRNQDSDHVKAFKWESIIDEHGQIIVLTEEQQRKRCQKYVKDNLRDVLVRENLCVVGAEEGPNILSVVVPGYDIELVGRTDLLIMSDVVKEYPHYMERLPGVKMLIDVKRNAKTDPGAVYQTVSELIALDFLASDLVMALLTDFTDYWEFFWISDRSNNYVNIRYVPVAHPSAAFAMIRVLLTQSDAEISFPWVEEPVKRCKLKQVLPASEGGGSSGIIEAIERYRDIESVLGPDTGMAREVGRQVVRSIPIFSMYT</sequence>
<dbReference type="Proteomes" id="UP001632037">
    <property type="component" value="Unassembled WGS sequence"/>
</dbReference>
<keyword evidence="2" id="KW-1185">Reference proteome</keyword>
<comment type="caution">
    <text evidence="1">The sequence shown here is derived from an EMBL/GenBank/DDBJ whole genome shotgun (WGS) entry which is preliminary data.</text>
</comment>
<protein>
    <submittedName>
        <fullName evidence="1">Uncharacterized protein</fullName>
    </submittedName>
</protein>
<organism evidence="1 2">
    <name type="scientific">Phytophthora oleae</name>
    <dbReference type="NCBI Taxonomy" id="2107226"/>
    <lineage>
        <taxon>Eukaryota</taxon>
        <taxon>Sar</taxon>
        <taxon>Stramenopiles</taxon>
        <taxon>Oomycota</taxon>
        <taxon>Peronosporomycetes</taxon>
        <taxon>Peronosporales</taxon>
        <taxon>Peronosporaceae</taxon>
        <taxon>Phytophthora</taxon>
    </lineage>
</organism>
<evidence type="ECO:0000313" key="1">
    <source>
        <dbReference type="EMBL" id="KAL3671103.1"/>
    </source>
</evidence>